<comment type="caution">
    <text evidence="1">The sequence shown here is derived from an EMBL/GenBank/DDBJ whole genome shotgun (WGS) entry which is preliminary data.</text>
</comment>
<protein>
    <submittedName>
        <fullName evidence="1">Uncharacterized protein</fullName>
    </submittedName>
</protein>
<keyword evidence="2" id="KW-1185">Reference proteome</keyword>
<reference evidence="2" key="1">
    <citation type="journal article" date="2019" name="Int. J. Syst. Evol. Microbiol.">
        <title>The Global Catalogue of Microorganisms (GCM) 10K type strain sequencing project: providing services to taxonomists for standard genome sequencing and annotation.</title>
        <authorList>
            <consortium name="The Broad Institute Genomics Platform"/>
            <consortium name="The Broad Institute Genome Sequencing Center for Infectious Disease"/>
            <person name="Wu L."/>
            <person name="Ma J."/>
        </authorList>
    </citation>
    <scope>NUCLEOTIDE SEQUENCE [LARGE SCALE GENOMIC DNA]</scope>
    <source>
        <strain evidence="2">CCM 8897</strain>
    </source>
</reference>
<proteinExistence type="predicted"/>
<accession>A0ABW1UQG3</accession>
<dbReference type="Proteomes" id="UP001596310">
    <property type="component" value="Unassembled WGS sequence"/>
</dbReference>
<sequence>MYQAVLVYNSDPLLRGKIGQTLIQRDSNVAHYRALLDRQARQEQAPWQFELDQTNGDIAALLAQGYDAIICLPGLQHRLVYPDGEPRIYFLDNVEFRADELDLVWARLQILQQKTIDE</sequence>
<evidence type="ECO:0000313" key="1">
    <source>
        <dbReference type="EMBL" id="MFC6315298.1"/>
    </source>
</evidence>
<organism evidence="1 2">
    <name type="scientific">Lapidilactobacillus achengensis</name>
    <dbReference type="NCBI Taxonomy" id="2486000"/>
    <lineage>
        <taxon>Bacteria</taxon>
        <taxon>Bacillati</taxon>
        <taxon>Bacillota</taxon>
        <taxon>Bacilli</taxon>
        <taxon>Lactobacillales</taxon>
        <taxon>Lactobacillaceae</taxon>
        <taxon>Lapidilactobacillus</taxon>
    </lineage>
</organism>
<dbReference type="RefSeq" id="WP_125597901.1">
    <property type="nucleotide sequence ID" value="NZ_JBHSSM010000016.1"/>
</dbReference>
<gene>
    <name evidence="1" type="ORF">ACFQHW_06925</name>
</gene>
<name>A0ABW1UQG3_9LACO</name>
<evidence type="ECO:0000313" key="2">
    <source>
        <dbReference type="Proteomes" id="UP001596310"/>
    </source>
</evidence>
<dbReference type="EMBL" id="JBHSSM010000016">
    <property type="protein sequence ID" value="MFC6315298.1"/>
    <property type="molecule type" value="Genomic_DNA"/>
</dbReference>